<dbReference type="OrthoDB" id="4628335at2"/>
<organism evidence="2 3">
    <name type="scientific">Mycolicibacterium wolinskyi</name>
    <dbReference type="NCBI Taxonomy" id="59750"/>
    <lineage>
        <taxon>Bacteria</taxon>
        <taxon>Bacillati</taxon>
        <taxon>Actinomycetota</taxon>
        <taxon>Actinomycetes</taxon>
        <taxon>Mycobacteriales</taxon>
        <taxon>Mycobacteriaceae</taxon>
        <taxon>Mycolicibacterium</taxon>
    </lineage>
</organism>
<accession>A0A1X2EY80</accession>
<evidence type="ECO:0000313" key="3">
    <source>
        <dbReference type="Proteomes" id="UP000193964"/>
    </source>
</evidence>
<dbReference type="RefSeq" id="WP_085147686.1">
    <property type="nucleotide sequence ID" value="NZ_JACKUA010000017.1"/>
</dbReference>
<gene>
    <name evidence="2" type="ORF">AWC31_03630</name>
</gene>
<evidence type="ECO:0000313" key="2">
    <source>
        <dbReference type="EMBL" id="ORX11220.1"/>
    </source>
</evidence>
<name>A0A1X2EY80_9MYCO</name>
<proteinExistence type="predicted"/>
<keyword evidence="1" id="KW-1133">Transmembrane helix</keyword>
<feature type="transmembrane region" description="Helical" evidence="1">
    <location>
        <begin position="12"/>
        <end position="37"/>
    </location>
</feature>
<protein>
    <submittedName>
        <fullName evidence="2">Uncharacterized protein</fullName>
    </submittedName>
</protein>
<keyword evidence="1" id="KW-0812">Transmembrane</keyword>
<dbReference type="AlphaFoldDB" id="A0A1X2EY80"/>
<comment type="caution">
    <text evidence="2">The sequence shown here is derived from an EMBL/GenBank/DDBJ whole genome shotgun (WGS) entry which is preliminary data.</text>
</comment>
<dbReference type="Proteomes" id="UP000193964">
    <property type="component" value="Unassembled WGS sequence"/>
</dbReference>
<dbReference type="EMBL" id="LQQA01000031">
    <property type="protein sequence ID" value="ORX11220.1"/>
    <property type="molecule type" value="Genomic_DNA"/>
</dbReference>
<reference evidence="2 3" key="1">
    <citation type="submission" date="2016-01" db="EMBL/GenBank/DDBJ databases">
        <title>The new phylogeny of the genus Mycobacterium.</title>
        <authorList>
            <person name="Tarcisio F."/>
            <person name="Conor M."/>
            <person name="Antonella G."/>
            <person name="Elisabetta G."/>
            <person name="Giulia F.S."/>
            <person name="Sara T."/>
            <person name="Anna F."/>
            <person name="Clotilde B."/>
            <person name="Roberto B."/>
            <person name="Veronica D.S."/>
            <person name="Fabio R."/>
            <person name="Monica P."/>
            <person name="Olivier J."/>
            <person name="Enrico T."/>
            <person name="Nicola S."/>
        </authorList>
    </citation>
    <scope>NUCLEOTIDE SEQUENCE [LARGE SCALE GENOMIC DNA]</scope>
    <source>
        <strain evidence="2 3">ATCC 700010</strain>
    </source>
</reference>
<keyword evidence="1" id="KW-0472">Membrane</keyword>
<evidence type="ECO:0000256" key="1">
    <source>
        <dbReference type="SAM" id="Phobius"/>
    </source>
</evidence>
<sequence length="192" mass="20540">MSWNATSRSNGLRVLLIVFGAMLAAGVVLIATGFVVFKYALDRAFDSDDLGLHPIDETAAAAAMRDRGIAIPDGFDFIEMTELNQFVGADDYAGRYSIDVPFADAVKLLAEANPDFPKLRTAACTDEIVRADFLEAPVFTCGAGTELAVTTRTLDGVDVLADHYHGTPPDTETVLVVQSGGQVELFVLSRGH</sequence>